<dbReference type="Gene3D" id="3.30.200.20">
    <property type="entry name" value="Phosphorylase Kinase, domain 1"/>
    <property type="match status" value="1"/>
</dbReference>
<protein>
    <recommendedName>
        <fullName evidence="1">Aminoglycoside phosphotransferase domain-containing protein</fullName>
    </recommendedName>
</protein>
<evidence type="ECO:0000313" key="2">
    <source>
        <dbReference type="EMBL" id="PAD74705.1"/>
    </source>
</evidence>
<dbReference type="InterPro" id="IPR051678">
    <property type="entry name" value="AGP_Transferase"/>
</dbReference>
<organism evidence="2 3">
    <name type="scientific">Paenibacillus campinasensis</name>
    <dbReference type="NCBI Taxonomy" id="66347"/>
    <lineage>
        <taxon>Bacteria</taxon>
        <taxon>Bacillati</taxon>
        <taxon>Bacillota</taxon>
        <taxon>Bacilli</taxon>
        <taxon>Bacillales</taxon>
        <taxon>Paenibacillaceae</taxon>
        <taxon>Paenibacillus</taxon>
    </lineage>
</organism>
<dbReference type="Gene3D" id="3.90.1200.10">
    <property type="match status" value="1"/>
</dbReference>
<dbReference type="Proteomes" id="UP000215596">
    <property type="component" value="Unassembled WGS sequence"/>
</dbReference>
<dbReference type="AlphaFoldDB" id="A0A268ENL4"/>
<dbReference type="OrthoDB" id="9812495at2"/>
<proteinExistence type="predicted"/>
<dbReference type="Pfam" id="PF01636">
    <property type="entry name" value="APH"/>
    <property type="match status" value="1"/>
</dbReference>
<evidence type="ECO:0000313" key="3">
    <source>
        <dbReference type="Proteomes" id="UP000215596"/>
    </source>
</evidence>
<comment type="caution">
    <text evidence="2">The sequence shown here is derived from an EMBL/GenBank/DDBJ whole genome shotgun (WGS) entry which is preliminary data.</text>
</comment>
<feature type="domain" description="Aminoglycoside phosphotransferase" evidence="1">
    <location>
        <begin position="22"/>
        <end position="220"/>
    </location>
</feature>
<sequence>MNVTDIPIYLLDQIGSIHKISLPQQGHTSLVIKIKTREHQFIIKKTEHELYNEWLLEEYNALQSISSAGIPVPKVHAFHKQGKSRWLLMDYIEGISLRHFLAGKPDPKDRERVIAEYGLSLKQIHETKCPANLHRQSDISWLDSMFTQAGHNLKNYGVAGTEELLVRLRDTPLQPVENTFIHGDYHTNNVLIKHNKVVGIIDWSRAAFGDPRFDIALAIRPKQGVFDQTGDKDIFLEAYDRLTITEEEYLFFQEGLYQFF</sequence>
<dbReference type="InterPro" id="IPR002575">
    <property type="entry name" value="Aminoglycoside_PTrfase"/>
</dbReference>
<dbReference type="SUPFAM" id="SSF56112">
    <property type="entry name" value="Protein kinase-like (PK-like)"/>
    <property type="match status" value="1"/>
</dbReference>
<accession>A0A268ENL4</accession>
<dbReference type="InterPro" id="IPR011009">
    <property type="entry name" value="Kinase-like_dom_sf"/>
</dbReference>
<gene>
    <name evidence="2" type="ORF">CHH67_17175</name>
</gene>
<dbReference type="EMBL" id="NPBY01000051">
    <property type="protein sequence ID" value="PAD74705.1"/>
    <property type="molecule type" value="Genomic_DNA"/>
</dbReference>
<dbReference type="RefSeq" id="WP_095266437.1">
    <property type="nucleotide sequence ID" value="NZ_NPBY01000051.1"/>
</dbReference>
<reference evidence="2 3" key="1">
    <citation type="submission" date="2017-07" db="EMBL/GenBank/DDBJ databases">
        <title>Isolation and whole genome analysis of endospore-forming bacteria from heroin.</title>
        <authorList>
            <person name="Kalinowski J."/>
            <person name="Ahrens B."/>
            <person name="Al-Dilaimi A."/>
            <person name="Winkler A."/>
            <person name="Wibberg D."/>
            <person name="Schleenbecker U."/>
            <person name="Ruckert C."/>
            <person name="Wolfel R."/>
            <person name="Grass G."/>
        </authorList>
    </citation>
    <scope>NUCLEOTIDE SEQUENCE [LARGE SCALE GENOMIC DNA]</scope>
    <source>
        <strain evidence="2 3">7537-G1</strain>
    </source>
</reference>
<evidence type="ECO:0000259" key="1">
    <source>
        <dbReference type="Pfam" id="PF01636"/>
    </source>
</evidence>
<name>A0A268ENL4_9BACL</name>
<dbReference type="PANTHER" id="PTHR21310">
    <property type="entry name" value="AMINOGLYCOSIDE PHOSPHOTRANSFERASE-RELATED-RELATED"/>
    <property type="match status" value="1"/>
</dbReference>